<evidence type="ECO:0000256" key="1">
    <source>
        <dbReference type="SAM" id="MobiDB-lite"/>
    </source>
</evidence>
<dbReference type="AlphaFoldDB" id="A0A9W7C2Z5"/>
<dbReference type="EMBL" id="BRXY01000538">
    <property type="protein sequence ID" value="GMH99016.1"/>
    <property type="molecule type" value="Genomic_DNA"/>
</dbReference>
<feature type="region of interest" description="Disordered" evidence="1">
    <location>
        <begin position="136"/>
        <end position="162"/>
    </location>
</feature>
<keyword evidence="3" id="KW-1185">Reference proteome</keyword>
<reference evidence="3" key="1">
    <citation type="journal article" date="2023" name="Commun. Biol.">
        <title>Genome analysis of Parmales, the sister group of diatoms, reveals the evolutionary specialization of diatoms from phago-mixotrophs to photoautotrophs.</title>
        <authorList>
            <person name="Ban H."/>
            <person name="Sato S."/>
            <person name="Yoshikawa S."/>
            <person name="Yamada K."/>
            <person name="Nakamura Y."/>
            <person name="Ichinomiya M."/>
            <person name="Sato N."/>
            <person name="Blanc-Mathieu R."/>
            <person name="Endo H."/>
            <person name="Kuwata A."/>
            <person name="Ogata H."/>
        </authorList>
    </citation>
    <scope>NUCLEOTIDE SEQUENCE [LARGE SCALE GENOMIC DNA]</scope>
    <source>
        <strain evidence="3">NIES 3701</strain>
    </source>
</reference>
<protein>
    <submittedName>
        <fullName evidence="2">Uncharacterized protein</fullName>
    </submittedName>
</protein>
<organism evidence="2 3">
    <name type="scientific">Triparma strigata</name>
    <dbReference type="NCBI Taxonomy" id="1606541"/>
    <lineage>
        <taxon>Eukaryota</taxon>
        <taxon>Sar</taxon>
        <taxon>Stramenopiles</taxon>
        <taxon>Ochrophyta</taxon>
        <taxon>Bolidophyceae</taxon>
        <taxon>Parmales</taxon>
        <taxon>Triparmaceae</taxon>
        <taxon>Triparma</taxon>
    </lineage>
</organism>
<sequence length="267" mass="30148">MLEDSFEILWDDNERESYAKKTVQKLVDNYVRWNRPKAVNPALSKLSRTIRRRDISAKDKDEGVWNIEIVYSNKVTTSVDAEICETPDCETPDCGHPACAMWRCKDETWKTCESCQVADFGGWPKSKEDVVNTVEVKGEDQEASSSAATPSVTSTSPMSERQQMKMIQTKTTGRNFADVPPRCYAVNAPVRGFFNYLGWYNGRIIGIPASASHVETQQFEVLWSDNETEQYSKSTIDRLIENYDRFVSEKKEAASAVAVPATTAARK</sequence>
<evidence type="ECO:0000313" key="2">
    <source>
        <dbReference type="EMBL" id="GMH99016.1"/>
    </source>
</evidence>
<name>A0A9W7C2Z5_9STRA</name>
<dbReference type="Proteomes" id="UP001165085">
    <property type="component" value="Unassembled WGS sequence"/>
</dbReference>
<evidence type="ECO:0000313" key="3">
    <source>
        <dbReference type="Proteomes" id="UP001165085"/>
    </source>
</evidence>
<dbReference type="OrthoDB" id="46724at2759"/>
<accession>A0A9W7C2Z5</accession>
<comment type="caution">
    <text evidence="2">The sequence shown here is derived from an EMBL/GenBank/DDBJ whole genome shotgun (WGS) entry which is preliminary data.</text>
</comment>
<feature type="compositionally biased region" description="Low complexity" evidence="1">
    <location>
        <begin position="143"/>
        <end position="159"/>
    </location>
</feature>
<proteinExistence type="predicted"/>
<gene>
    <name evidence="2" type="ORF">TrST_g8306</name>
</gene>